<feature type="region of interest" description="Disordered" evidence="1">
    <location>
        <begin position="1"/>
        <end position="23"/>
    </location>
</feature>
<dbReference type="EMBL" id="BTGU01000002">
    <property type="protein sequence ID" value="GMN30029.1"/>
    <property type="molecule type" value="Genomic_DNA"/>
</dbReference>
<protein>
    <submittedName>
        <fullName evidence="2">Uncharacterized protein</fullName>
    </submittedName>
</protein>
<evidence type="ECO:0000313" key="3">
    <source>
        <dbReference type="Proteomes" id="UP001187192"/>
    </source>
</evidence>
<feature type="region of interest" description="Disordered" evidence="1">
    <location>
        <begin position="61"/>
        <end position="87"/>
    </location>
</feature>
<name>A0AA87Z4M9_FICCA</name>
<dbReference type="Proteomes" id="UP001187192">
    <property type="component" value="Unassembled WGS sequence"/>
</dbReference>
<accession>A0AA87Z4M9</accession>
<gene>
    <name evidence="2" type="ORF">TIFTF001_002659</name>
</gene>
<sequence length="123" mass="11939">MGVVGGEGARAQHWGRGWGGRGLGRVAVGGPKPGIGDWVRGVGAWVASGVGRLKLDVEGGGQGLGRVGAKGPKPGVGGGVGGPGPGSASGVGGAGFWGAPRLVDVRGGADLVGRRLWRGSRRS</sequence>
<proteinExistence type="predicted"/>
<evidence type="ECO:0000313" key="2">
    <source>
        <dbReference type="EMBL" id="GMN30029.1"/>
    </source>
</evidence>
<reference evidence="2" key="1">
    <citation type="submission" date="2023-07" db="EMBL/GenBank/DDBJ databases">
        <title>draft genome sequence of fig (Ficus carica).</title>
        <authorList>
            <person name="Takahashi T."/>
            <person name="Nishimura K."/>
        </authorList>
    </citation>
    <scope>NUCLEOTIDE SEQUENCE</scope>
</reference>
<dbReference type="AlphaFoldDB" id="A0AA87Z4M9"/>
<comment type="caution">
    <text evidence="2">The sequence shown here is derived from an EMBL/GenBank/DDBJ whole genome shotgun (WGS) entry which is preliminary data.</text>
</comment>
<evidence type="ECO:0000256" key="1">
    <source>
        <dbReference type="SAM" id="MobiDB-lite"/>
    </source>
</evidence>
<organism evidence="2 3">
    <name type="scientific">Ficus carica</name>
    <name type="common">Common fig</name>
    <dbReference type="NCBI Taxonomy" id="3494"/>
    <lineage>
        <taxon>Eukaryota</taxon>
        <taxon>Viridiplantae</taxon>
        <taxon>Streptophyta</taxon>
        <taxon>Embryophyta</taxon>
        <taxon>Tracheophyta</taxon>
        <taxon>Spermatophyta</taxon>
        <taxon>Magnoliopsida</taxon>
        <taxon>eudicotyledons</taxon>
        <taxon>Gunneridae</taxon>
        <taxon>Pentapetalae</taxon>
        <taxon>rosids</taxon>
        <taxon>fabids</taxon>
        <taxon>Rosales</taxon>
        <taxon>Moraceae</taxon>
        <taxon>Ficeae</taxon>
        <taxon>Ficus</taxon>
    </lineage>
</organism>
<keyword evidence="3" id="KW-1185">Reference proteome</keyword>